<dbReference type="GO" id="GO:0003676">
    <property type="term" value="F:nucleic acid binding"/>
    <property type="evidence" value="ECO:0007669"/>
    <property type="project" value="InterPro"/>
</dbReference>
<dbReference type="RefSeq" id="WP_043453340.1">
    <property type="nucleotide sequence ID" value="NZ_JWTB01000024.1"/>
</dbReference>
<evidence type="ECO:0000259" key="1">
    <source>
        <dbReference type="SMART" id="SM00479"/>
    </source>
</evidence>
<dbReference type="Proteomes" id="UP000031196">
    <property type="component" value="Unassembled WGS sequence"/>
</dbReference>
<comment type="caution">
    <text evidence="2">The sequence shown here is derived from an EMBL/GenBank/DDBJ whole genome shotgun (WGS) entry which is preliminary data.</text>
</comment>
<dbReference type="CDD" id="cd06130">
    <property type="entry name" value="DNA_pol_III_epsilon_like"/>
    <property type="match status" value="1"/>
</dbReference>
<dbReference type="InterPro" id="IPR036420">
    <property type="entry name" value="BRCT_dom_sf"/>
</dbReference>
<dbReference type="Gene3D" id="3.40.50.10190">
    <property type="entry name" value="BRCT domain"/>
    <property type="match status" value="1"/>
</dbReference>
<dbReference type="InterPro" id="IPR036397">
    <property type="entry name" value="RNaseH_sf"/>
</dbReference>
<organism evidence="2 3">
    <name type="scientific">Pseudarthrobacter phenanthrenivorans</name>
    <name type="common">Arthrobacter phenanthrenivorans</name>
    <dbReference type="NCBI Taxonomy" id="361575"/>
    <lineage>
        <taxon>Bacteria</taxon>
        <taxon>Bacillati</taxon>
        <taxon>Actinomycetota</taxon>
        <taxon>Actinomycetes</taxon>
        <taxon>Micrococcales</taxon>
        <taxon>Micrococcaceae</taxon>
        <taxon>Pseudarthrobacter</taxon>
    </lineage>
</organism>
<dbReference type="EMBL" id="JWTB01000024">
    <property type="protein sequence ID" value="KIC66149.1"/>
    <property type="molecule type" value="Genomic_DNA"/>
</dbReference>
<sequence>MGLDFTAIDFETANGFRGSPCSVGLTKVRGGKVVGEASWLMRPPAGYDHFDYHNVRIHGITAADVANAPRFGELFPEIGAFIGDDVLAAHNAAFDLGVIRSALEVSGLPGPAYDYVCTVMLSRRCYSLVSNSLPFAAEEAGVPLVNHHDAAEDARACAGILVDIAGRNGANSLAELYLSLGLAMPRQQAFDPATGDLSKPSLAALAGASGNGAALVQRFQSGWPEEGANPEPDLDAEPGHPLYAQTVVFTGQLSIDRPEAKRRSARCGARTESRVTGRTTVLVVGDGFVASDLRSGRLTGKARRVLELHERGQAIEVLSEGEFLQMVGGRDMPHGPQAAATETRDGACTAAVSA</sequence>
<feature type="domain" description="Exonuclease" evidence="1">
    <location>
        <begin position="4"/>
        <end position="170"/>
    </location>
</feature>
<gene>
    <name evidence="2" type="ORF">RM50_13150</name>
</gene>
<keyword evidence="2" id="KW-0378">Hydrolase</keyword>
<keyword evidence="2" id="KW-0540">Nuclease</keyword>
<dbReference type="PANTHER" id="PTHR30231:SF42">
    <property type="entry name" value="EXONUCLEASE"/>
    <property type="match status" value="1"/>
</dbReference>
<dbReference type="AlphaFoldDB" id="A0A0B4CYB3"/>
<evidence type="ECO:0000313" key="2">
    <source>
        <dbReference type="EMBL" id="KIC66149.1"/>
    </source>
</evidence>
<dbReference type="SUPFAM" id="SSF52113">
    <property type="entry name" value="BRCT domain"/>
    <property type="match status" value="1"/>
</dbReference>
<evidence type="ECO:0000313" key="3">
    <source>
        <dbReference type="Proteomes" id="UP000031196"/>
    </source>
</evidence>
<keyword evidence="2" id="KW-0269">Exonuclease</keyword>
<dbReference type="GO" id="GO:0008408">
    <property type="term" value="F:3'-5' exonuclease activity"/>
    <property type="evidence" value="ECO:0007669"/>
    <property type="project" value="TreeGrafter"/>
</dbReference>
<dbReference type="SUPFAM" id="SSF53098">
    <property type="entry name" value="Ribonuclease H-like"/>
    <property type="match status" value="1"/>
</dbReference>
<reference evidence="2 3" key="1">
    <citation type="submission" date="2014-12" db="EMBL/GenBank/DDBJ databases">
        <title>Genome sequencing of Arthrobacter phenanthrenivorans SWC37.</title>
        <authorList>
            <person name="Tan P.W."/>
            <person name="Chan K.-G."/>
        </authorList>
    </citation>
    <scope>NUCLEOTIDE SEQUENCE [LARGE SCALE GENOMIC DNA]</scope>
    <source>
        <strain evidence="2 3">SWC37</strain>
    </source>
</reference>
<dbReference type="InterPro" id="IPR012337">
    <property type="entry name" value="RNaseH-like_sf"/>
</dbReference>
<proteinExistence type="predicted"/>
<dbReference type="SMART" id="SM00479">
    <property type="entry name" value="EXOIII"/>
    <property type="match status" value="1"/>
</dbReference>
<dbReference type="Pfam" id="PF00929">
    <property type="entry name" value="RNase_T"/>
    <property type="match status" value="1"/>
</dbReference>
<dbReference type="GO" id="GO:0005829">
    <property type="term" value="C:cytosol"/>
    <property type="evidence" value="ECO:0007669"/>
    <property type="project" value="TreeGrafter"/>
</dbReference>
<dbReference type="Gene3D" id="3.30.420.10">
    <property type="entry name" value="Ribonuclease H-like superfamily/Ribonuclease H"/>
    <property type="match status" value="1"/>
</dbReference>
<protein>
    <submittedName>
        <fullName evidence="2">Exonuclease</fullName>
    </submittedName>
</protein>
<dbReference type="InterPro" id="IPR013520">
    <property type="entry name" value="Ribonucl_H"/>
</dbReference>
<dbReference type="CDD" id="cd17748">
    <property type="entry name" value="BRCT_DNA_ligase_like"/>
    <property type="match status" value="1"/>
</dbReference>
<name>A0A0B4CYB3_PSEPS</name>
<dbReference type="PANTHER" id="PTHR30231">
    <property type="entry name" value="DNA POLYMERASE III SUBUNIT EPSILON"/>
    <property type="match status" value="1"/>
</dbReference>
<accession>A0A0B4CYB3</accession>